<dbReference type="eggNOG" id="ENOG5032WXJ">
    <property type="taxonomic scope" value="Bacteria"/>
</dbReference>
<organism evidence="1 2">
    <name type="scientific">Syntrophobacter fumaroxidans (strain DSM 10017 / MPOB)</name>
    <dbReference type="NCBI Taxonomy" id="335543"/>
    <lineage>
        <taxon>Bacteria</taxon>
        <taxon>Pseudomonadati</taxon>
        <taxon>Thermodesulfobacteriota</taxon>
        <taxon>Syntrophobacteria</taxon>
        <taxon>Syntrophobacterales</taxon>
        <taxon>Syntrophobacteraceae</taxon>
        <taxon>Syntrophobacter</taxon>
    </lineage>
</organism>
<evidence type="ECO:0000313" key="1">
    <source>
        <dbReference type="EMBL" id="ABK16445.1"/>
    </source>
</evidence>
<dbReference type="InParanoid" id="A0LG93"/>
<reference evidence="1 2" key="1">
    <citation type="submission" date="2006-10" db="EMBL/GenBank/DDBJ databases">
        <title>Complete sequence of Syntrophobacter fumaroxidans MPOB.</title>
        <authorList>
            <consortium name="US DOE Joint Genome Institute"/>
            <person name="Copeland A."/>
            <person name="Lucas S."/>
            <person name="Lapidus A."/>
            <person name="Barry K."/>
            <person name="Detter J.C."/>
            <person name="Glavina del Rio T."/>
            <person name="Hammon N."/>
            <person name="Israni S."/>
            <person name="Pitluck S."/>
            <person name="Goltsman E.G."/>
            <person name="Martinez M."/>
            <person name="Schmutz J."/>
            <person name="Larimer F."/>
            <person name="Land M."/>
            <person name="Hauser L."/>
            <person name="Kyrpides N."/>
            <person name="Kim E."/>
            <person name="Boone D.R."/>
            <person name="Brockman F."/>
            <person name="Culley D."/>
            <person name="Ferry J."/>
            <person name="Gunsalus R."/>
            <person name="McInerney M.J."/>
            <person name="Morrison M."/>
            <person name="Plugge C."/>
            <person name="Rohlin L."/>
            <person name="Scholten J."/>
            <person name="Sieber J."/>
            <person name="Stams A.J.M."/>
            <person name="Worm P."/>
            <person name="Henstra A.M."/>
            <person name="Richardson P."/>
        </authorList>
    </citation>
    <scope>NUCLEOTIDE SEQUENCE [LARGE SCALE GENOMIC DNA]</scope>
    <source>
        <strain evidence="2">DSM 10017 / MPOB</strain>
    </source>
</reference>
<gene>
    <name evidence="1" type="ordered locus">Sfum_0747</name>
</gene>
<keyword evidence="2" id="KW-1185">Reference proteome</keyword>
<dbReference type="KEGG" id="sfu:Sfum_0747"/>
<dbReference type="EMBL" id="CP000478">
    <property type="protein sequence ID" value="ABK16445.1"/>
    <property type="molecule type" value="Genomic_DNA"/>
</dbReference>
<accession>A0LG93</accession>
<proteinExistence type="predicted"/>
<evidence type="ECO:0000313" key="2">
    <source>
        <dbReference type="Proteomes" id="UP000001784"/>
    </source>
</evidence>
<dbReference type="HOGENOM" id="CLU_1250105_0_0_7"/>
<dbReference type="STRING" id="335543.Sfum_0747"/>
<protein>
    <submittedName>
        <fullName evidence="1">Uncharacterized protein</fullName>
    </submittedName>
</protein>
<dbReference type="AlphaFoldDB" id="A0LG93"/>
<sequence length="221" mass="24558">MPTSGQTMNDSSRKIEDLTFLGRPVCVLCVDVSRERMPAFYPLLQQGFVLENRGDYTVKMFLSEVLHLPPEYIENRIQTVFLDGKVVDDLDSEVPADRAVLALSAAMPGLAGAVLRRNTPYGAFRPSITSRQNATRMKGFTGILFVKLFNLIARDLGPALFERGLMFDSESIRSFFDSPPVDSPKCFNRIHANGVPVTPDFPCGCRCLQDQYVMLRVVSGG</sequence>
<dbReference type="Proteomes" id="UP000001784">
    <property type="component" value="Chromosome"/>
</dbReference>
<name>A0LG93_SYNFM</name>